<sequence length="72" mass="8461">MIFFKSILAVEASLCVTAFATFVTLRRSESTRRTVYEKCPSLANFYYYTEDLMSYGQLAGTRIKHRDIHRWV</sequence>
<evidence type="ECO:0000313" key="1">
    <source>
        <dbReference type="Proteomes" id="UP000035680"/>
    </source>
</evidence>
<reference evidence="1" key="1">
    <citation type="submission" date="2014-07" db="EMBL/GenBank/DDBJ databases">
        <authorList>
            <person name="Martin A.A"/>
            <person name="De Silva N."/>
        </authorList>
    </citation>
    <scope>NUCLEOTIDE SEQUENCE</scope>
</reference>
<keyword evidence="1" id="KW-1185">Reference proteome</keyword>
<organism evidence="1 2">
    <name type="scientific">Strongyloides venezuelensis</name>
    <name type="common">Threadworm</name>
    <dbReference type="NCBI Taxonomy" id="75913"/>
    <lineage>
        <taxon>Eukaryota</taxon>
        <taxon>Metazoa</taxon>
        <taxon>Ecdysozoa</taxon>
        <taxon>Nematoda</taxon>
        <taxon>Chromadorea</taxon>
        <taxon>Rhabditida</taxon>
        <taxon>Tylenchina</taxon>
        <taxon>Panagrolaimomorpha</taxon>
        <taxon>Strongyloidoidea</taxon>
        <taxon>Strongyloididae</taxon>
        <taxon>Strongyloides</taxon>
    </lineage>
</organism>
<dbReference type="WBParaSite" id="SVE_1947600.1">
    <property type="protein sequence ID" value="SVE_1947600.1"/>
    <property type="gene ID" value="SVE_1947600"/>
</dbReference>
<protein>
    <submittedName>
        <fullName evidence="2">Secreted protein</fullName>
    </submittedName>
</protein>
<accession>A0A0K0G416</accession>
<dbReference type="Proteomes" id="UP000035680">
    <property type="component" value="Unassembled WGS sequence"/>
</dbReference>
<evidence type="ECO:0000313" key="2">
    <source>
        <dbReference type="WBParaSite" id="SVE_1947600.1"/>
    </source>
</evidence>
<dbReference type="AlphaFoldDB" id="A0A0K0G416"/>
<proteinExistence type="predicted"/>
<name>A0A0K0G416_STRVS</name>
<reference evidence="2" key="2">
    <citation type="submission" date="2015-08" db="UniProtKB">
        <authorList>
            <consortium name="WormBaseParasite"/>
        </authorList>
    </citation>
    <scope>IDENTIFICATION</scope>
</reference>